<dbReference type="Proteomes" id="UP000419144">
    <property type="component" value="Unassembled WGS sequence"/>
</dbReference>
<evidence type="ECO:0000313" key="4">
    <source>
        <dbReference type="EMBL" id="GET89536.1"/>
    </source>
</evidence>
<dbReference type="InterPro" id="IPR050889">
    <property type="entry name" value="Dendritic_Spine_Reg/Scaffold"/>
</dbReference>
<keyword evidence="5" id="KW-1185">Reference proteome</keyword>
<sequence>MEVLRKRRNSWRCRGIHESHTSELMRGVLAASRVLLRFLPPQEVEALLQSVLEHHSSTESPSAIVTADTIPLELRNEDKTPSFSLLSCLPRNPDNEVTEERAGKEASIASAVGGGKLKDPSRITSRFSQPQYQQQPDYSRGHAGKGTSTNAPQGQIYFTLEAVRTHPMISFPEILTQWEHFLELDGDRDDDYVSSHLSCSEMALLNIKLEDGLLASLAAMRGTPPPIDKVPKHVVDVLRSDFLVGDCQQAPNTLHAFRAPLSHRASKFPACYTLLHFSAELGDMEYVQALLSRYPSGFPLRWLSSPMRTGEVYPTPLLAVDKPASGVGFWPFSALSPRPLAMPLESGAEVCARTNTELYPSEWVSEHCPDHTGMYLCHLAAARGNVQYLDYLVGLLGAVTVLKEQRCARPASPLSTWGPLRYLPDLTAAQCALAFHQTAALEWIEMAHPFALEQMERRTLANALVAAAMHRDDLTGSFSFLRARSMEPLHVLDLVSTSVSASCAKVGASRPSQRVWSSELEEAGILHIVFAAAEAGNVGVLRWFDDALGATDIRWLCDRRGTTVLHHCARGLHTAAMEALLSITAAALSTVSVQMHGGALRSPLLWTPLDPTWIDVEDSDGRTPAVWCVFGRSRKGREVEILEVLRKAGSDWPRRRHNGLSLLEIAGQEHSHHTRLMRYLKHHIRAPLHCQGR</sequence>
<dbReference type="AlphaFoldDB" id="A0A640KII2"/>
<dbReference type="InterPro" id="IPR036770">
    <property type="entry name" value="Ankyrin_rpt-contain_sf"/>
</dbReference>
<evidence type="ECO:0008006" key="6">
    <source>
        <dbReference type="Google" id="ProtNLM"/>
    </source>
</evidence>
<name>A0A640KII2_LEITA</name>
<comment type="caution">
    <text evidence="4">The sequence shown here is derived from an EMBL/GenBank/DDBJ whole genome shotgun (WGS) entry which is preliminary data.</text>
</comment>
<accession>A0A640KII2</accession>
<proteinExistence type="predicted"/>
<evidence type="ECO:0000256" key="3">
    <source>
        <dbReference type="SAM" id="MobiDB-lite"/>
    </source>
</evidence>
<dbReference type="Gene3D" id="1.25.40.20">
    <property type="entry name" value="Ankyrin repeat-containing domain"/>
    <property type="match status" value="1"/>
</dbReference>
<protein>
    <recommendedName>
        <fullName evidence="6">Ankyrin repeat protein</fullName>
    </recommendedName>
</protein>
<dbReference type="OrthoDB" id="260531at2759"/>
<feature type="region of interest" description="Disordered" evidence="3">
    <location>
        <begin position="90"/>
        <end position="151"/>
    </location>
</feature>
<dbReference type="SMART" id="SM00248">
    <property type="entry name" value="ANK"/>
    <property type="match status" value="4"/>
</dbReference>
<reference evidence="4" key="1">
    <citation type="submission" date="2019-11" db="EMBL/GenBank/DDBJ databases">
        <title>Leishmania tarentolae CDS.</title>
        <authorList>
            <person name="Goto Y."/>
            <person name="Yamagishi J."/>
        </authorList>
    </citation>
    <scope>NUCLEOTIDE SEQUENCE [LARGE SCALE GENOMIC DNA]</scope>
    <source>
        <strain evidence="4">Parrot Tar II</strain>
    </source>
</reference>
<evidence type="ECO:0000256" key="1">
    <source>
        <dbReference type="ARBA" id="ARBA00022737"/>
    </source>
</evidence>
<dbReference type="PANTHER" id="PTHR24166:SF48">
    <property type="entry name" value="PROTEIN VAPYRIN"/>
    <property type="match status" value="1"/>
</dbReference>
<dbReference type="SUPFAM" id="SSF48403">
    <property type="entry name" value="Ankyrin repeat"/>
    <property type="match status" value="1"/>
</dbReference>
<dbReference type="EMBL" id="BLBS01000035">
    <property type="protein sequence ID" value="GET89536.1"/>
    <property type="molecule type" value="Genomic_DNA"/>
</dbReference>
<gene>
    <name evidence="4" type="ORF">LtaPh_2617500</name>
</gene>
<organism evidence="4 5">
    <name type="scientific">Leishmania tarentolae</name>
    <name type="common">Sauroleishmania tarentolae</name>
    <dbReference type="NCBI Taxonomy" id="5689"/>
    <lineage>
        <taxon>Eukaryota</taxon>
        <taxon>Discoba</taxon>
        <taxon>Euglenozoa</taxon>
        <taxon>Kinetoplastea</taxon>
        <taxon>Metakinetoplastina</taxon>
        <taxon>Trypanosomatida</taxon>
        <taxon>Trypanosomatidae</taxon>
        <taxon>Leishmaniinae</taxon>
        <taxon>Leishmania</taxon>
        <taxon>lizard Leishmania</taxon>
    </lineage>
</organism>
<keyword evidence="2" id="KW-0040">ANK repeat</keyword>
<dbReference type="InterPro" id="IPR002110">
    <property type="entry name" value="Ankyrin_rpt"/>
</dbReference>
<keyword evidence="1" id="KW-0677">Repeat</keyword>
<dbReference type="PANTHER" id="PTHR24166">
    <property type="entry name" value="ROLLING PEBBLES, ISOFORM B"/>
    <property type="match status" value="1"/>
</dbReference>
<dbReference type="VEuPathDB" id="TriTrypDB:LtaPh_2617500"/>
<evidence type="ECO:0000256" key="2">
    <source>
        <dbReference type="ARBA" id="ARBA00023043"/>
    </source>
</evidence>
<evidence type="ECO:0000313" key="5">
    <source>
        <dbReference type="Proteomes" id="UP000419144"/>
    </source>
</evidence>
<feature type="compositionally biased region" description="Low complexity" evidence="3">
    <location>
        <begin position="128"/>
        <end position="138"/>
    </location>
</feature>